<feature type="coiled-coil region" evidence="1">
    <location>
        <begin position="129"/>
        <end position="156"/>
    </location>
</feature>
<dbReference type="PATRIC" id="fig|1182568.3.peg.578"/>
<dbReference type="EMBL" id="CP011387">
    <property type="protein sequence ID" value="ANE42862.1"/>
    <property type="molecule type" value="Genomic_DNA"/>
</dbReference>
<keyword evidence="2" id="KW-0812">Transmembrane</keyword>
<dbReference type="AlphaFoldDB" id="A0A172T7D0"/>
<dbReference type="KEGG" id="dpu:SU48_02760"/>
<evidence type="ECO:0000256" key="2">
    <source>
        <dbReference type="SAM" id="Phobius"/>
    </source>
</evidence>
<keyword evidence="4" id="KW-1185">Reference proteome</keyword>
<name>A0A172T7D0_9DEIO</name>
<evidence type="ECO:0000313" key="4">
    <source>
        <dbReference type="Proteomes" id="UP000077363"/>
    </source>
</evidence>
<gene>
    <name evidence="3" type="ORF">SU48_02760</name>
</gene>
<accession>A0A172T7D0</accession>
<feature type="transmembrane region" description="Helical" evidence="2">
    <location>
        <begin position="39"/>
        <end position="60"/>
    </location>
</feature>
<keyword evidence="2" id="KW-0472">Membrane</keyword>
<reference evidence="3 4" key="1">
    <citation type="submission" date="2015-01" db="EMBL/GenBank/DDBJ databases">
        <title>Deinococcus puniceus/DY1/ whole genome sequencing.</title>
        <authorList>
            <person name="Kim M.K."/>
            <person name="Srinivasan S."/>
            <person name="Lee J.-J."/>
        </authorList>
    </citation>
    <scope>NUCLEOTIDE SEQUENCE [LARGE SCALE GENOMIC DNA]</scope>
    <source>
        <strain evidence="3 4">DY1</strain>
    </source>
</reference>
<keyword evidence="2" id="KW-1133">Transmembrane helix</keyword>
<proteinExistence type="predicted"/>
<dbReference type="RefSeq" id="WP_064013917.1">
    <property type="nucleotide sequence ID" value="NZ_CP011387.1"/>
</dbReference>
<evidence type="ECO:0000313" key="3">
    <source>
        <dbReference type="EMBL" id="ANE42862.1"/>
    </source>
</evidence>
<protein>
    <recommendedName>
        <fullName evidence="5">Lipopolysaccharide assembly protein A domain-containing protein</fullName>
    </recommendedName>
</protein>
<dbReference type="Proteomes" id="UP000077363">
    <property type="component" value="Chromosome"/>
</dbReference>
<evidence type="ECO:0000256" key="1">
    <source>
        <dbReference type="SAM" id="Coils"/>
    </source>
</evidence>
<keyword evidence="1" id="KW-0175">Coiled coil</keyword>
<dbReference type="OrthoDB" id="73873at2"/>
<evidence type="ECO:0008006" key="5">
    <source>
        <dbReference type="Google" id="ProtNLM"/>
    </source>
</evidence>
<sequence>MRTIVLIVIVVLLVLFGILNINALTFPHTLSLGFVTYTGVPLGMILLLLGLVLALVFYFWAGVTGLRAQADSAKLLRDMEALRVSLDSQEGSRFAQLQTHIDQRLGTLETQMQAPKALGMGKELSASDLAATNARIDALQRDLNLQLAQLDDYLKRKLG</sequence>
<organism evidence="3 4">
    <name type="scientific">Deinococcus puniceus</name>
    <dbReference type="NCBI Taxonomy" id="1182568"/>
    <lineage>
        <taxon>Bacteria</taxon>
        <taxon>Thermotogati</taxon>
        <taxon>Deinococcota</taxon>
        <taxon>Deinococci</taxon>
        <taxon>Deinococcales</taxon>
        <taxon>Deinococcaceae</taxon>
        <taxon>Deinococcus</taxon>
    </lineage>
</organism>